<organism evidence="1 2">
    <name type="scientific">Streptacidiphilus alkalitolerans</name>
    <dbReference type="NCBI Taxonomy" id="3342712"/>
    <lineage>
        <taxon>Bacteria</taxon>
        <taxon>Bacillati</taxon>
        <taxon>Actinomycetota</taxon>
        <taxon>Actinomycetes</taxon>
        <taxon>Kitasatosporales</taxon>
        <taxon>Streptomycetaceae</taxon>
        <taxon>Streptacidiphilus</taxon>
    </lineage>
</organism>
<dbReference type="Pfam" id="PF08044">
    <property type="entry name" value="DUF1707"/>
    <property type="match status" value="1"/>
</dbReference>
<keyword evidence="2" id="KW-1185">Reference proteome</keyword>
<proteinExistence type="predicted"/>
<dbReference type="InterPro" id="IPR012551">
    <property type="entry name" value="DUF1707_SHOCT-like"/>
</dbReference>
<protein>
    <submittedName>
        <fullName evidence="1">DUF1707 domain-containing protein</fullName>
    </submittedName>
</protein>
<dbReference type="EMBL" id="JBHEZX010000019">
    <property type="protein sequence ID" value="MFC1413898.1"/>
    <property type="molecule type" value="Genomic_DNA"/>
</dbReference>
<evidence type="ECO:0000313" key="1">
    <source>
        <dbReference type="EMBL" id="MFC1413898.1"/>
    </source>
</evidence>
<evidence type="ECO:0000313" key="2">
    <source>
        <dbReference type="Proteomes" id="UP001592582"/>
    </source>
</evidence>
<gene>
    <name evidence="1" type="ORF">ACEZDG_32020</name>
</gene>
<dbReference type="PANTHER" id="PTHR40763:SF5">
    <property type="entry name" value="MEMBRANE PROTEIN"/>
    <property type="match status" value="1"/>
</dbReference>
<sequence length="225" mass="24494">MSRRDLVPDPLDPGDPHALRASHEDRDEVVEQLRVAAGDGRLTAEELDERLETALTARTYGELALLVRDLPTSAGPSGPPRAVPAEPAPEVVRLAASHSNLERVGRWAVPLRLELEAKGANVLLDFTAAAVTHPVLDLAVSLRHSNLRLVVPAGVVVEVDELAVHGSNVRQRVGQQPGAPDLLRIRLSGDARSSSVQVRDQQHRQLGFWARLRERRAARRQALAA</sequence>
<dbReference type="Proteomes" id="UP001592582">
    <property type="component" value="Unassembled WGS sequence"/>
</dbReference>
<accession>A0ABV6VJM7</accession>
<comment type="caution">
    <text evidence="1">The sequence shown here is derived from an EMBL/GenBank/DDBJ whole genome shotgun (WGS) entry which is preliminary data.</text>
</comment>
<name>A0ABV6VJM7_9ACTN</name>
<dbReference type="PANTHER" id="PTHR40763">
    <property type="entry name" value="MEMBRANE PROTEIN-RELATED"/>
    <property type="match status" value="1"/>
</dbReference>
<reference evidence="1 2" key="1">
    <citation type="submission" date="2024-09" db="EMBL/GenBank/DDBJ databases">
        <authorList>
            <person name="Lee S.D."/>
        </authorList>
    </citation>
    <scope>NUCLEOTIDE SEQUENCE [LARGE SCALE GENOMIC DNA]</scope>
    <source>
        <strain evidence="1 2">N1-1</strain>
    </source>
</reference>